<name>A0A348HH20_9GAMM</name>
<dbReference type="EMBL" id="AP018933">
    <property type="protein sequence ID" value="BBG30922.1"/>
    <property type="molecule type" value="Genomic_DNA"/>
</dbReference>
<evidence type="ECO:0000313" key="1">
    <source>
        <dbReference type="EMBL" id="BBG30922.1"/>
    </source>
</evidence>
<dbReference type="KEGG" id="zpl:ZBT109_2187"/>
<sequence length="371" mass="40556">MSSIYDELYRRRVSRRQAPIAEGRRHDLSAERLCFVDGVAINAAGRQLLGSGLPDDLPLASPCPLLVDTQGFPRLVKPIGMIALSGRHMGVEGRLDALWDVLSGSLDGLIRQLPDGESVDLVLTLPASISSWQQQALQQRITEQLIKHQVWKEGQSLCRVASSQHINALLAPDQSTGAMRWVFWCCMDTLLDEVQLRHWDSLSTKRSPLIAGEGGALMLFERMAPDAAPTKGRFWVRSMQQQHQRSASLAKRERTEALESLMAALIPDASTSDVAEDVPDIVPPACCMMDIGAGDAFMALFERWAGIYEPMANCFTLDLFCGWVGQAAQGTMLMMAVATVTEKDSAMLLSLSATDATAMTLLTPVEVADQA</sequence>
<reference evidence="1 2" key="1">
    <citation type="submission" date="2018-09" db="EMBL/GenBank/DDBJ databases">
        <title>Zymobacter palmae IAM14233 (=T109) whole genome analysis.</title>
        <authorList>
            <person name="Yanase H."/>
        </authorList>
    </citation>
    <scope>NUCLEOTIDE SEQUENCE [LARGE SCALE GENOMIC DNA]</scope>
    <source>
        <strain evidence="1 2">IAM14233</strain>
    </source>
</reference>
<organism evidence="1 2">
    <name type="scientific">Zymobacter palmae</name>
    <dbReference type="NCBI Taxonomy" id="33074"/>
    <lineage>
        <taxon>Bacteria</taxon>
        <taxon>Pseudomonadati</taxon>
        <taxon>Pseudomonadota</taxon>
        <taxon>Gammaproteobacteria</taxon>
        <taxon>Oceanospirillales</taxon>
        <taxon>Halomonadaceae</taxon>
        <taxon>Zymobacter group</taxon>
        <taxon>Zymobacter</taxon>
    </lineage>
</organism>
<evidence type="ECO:0000313" key="2">
    <source>
        <dbReference type="Proteomes" id="UP000267342"/>
    </source>
</evidence>
<gene>
    <name evidence="1" type="ORF">ZBT109_2187</name>
</gene>
<accession>A0A348HH20</accession>
<protein>
    <submittedName>
        <fullName evidence="1">Methyl-accepting chemotaxis protein</fullName>
    </submittedName>
</protein>
<keyword evidence="2" id="KW-1185">Reference proteome</keyword>
<dbReference type="Proteomes" id="UP000267342">
    <property type="component" value="Chromosome"/>
</dbReference>
<dbReference type="AlphaFoldDB" id="A0A348HH20"/>
<proteinExistence type="predicted"/>
<dbReference type="RefSeq" id="WP_027705852.1">
    <property type="nucleotide sequence ID" value="NZ_AP018933.1"/>
</dbReference>